<dbReference type="OrthoDB" id="424974at2759"/>
<sequence length="89" mass="9309">MLGLRRVLRSGALRQLSSLSGKPQGDVLPRSCEVLIIGGGGMGASSALWLKSRALQLGRKLNVLVVERDAGVWGSKVAPTMVDPLVSNG</sequence>
<proteinExistence type="predicted"/>
<dbReference type="Gene3D" id="3.50.50.60">
    <property type="entry name" value="FAD/NAD(P)-binding domain"/>
    <property type="match status" value="1"/>
</dbReference>
<dbReference type="SUPFAM" id="SSF51905">
    <property type="entry name" value="FAD/NAD(P)-binding domain"/>
    <property type="match status" value="1"/>
</dbReference>
<dbReference type="EMBL" id="CH981805">
    <property type="protein sequence ID" value="EDX15410.1"/>
    <property type="molecule type" value="Genomic_DNA"/>
</dbReference>
<dbReference type="AlphaFoldDB" id="B4NS32"/>
<dbReference type="HOGENOM" id="CLU_2457181_0_0_1"/>
<keyword evidence="2" id="KW-1185">Reference proteome</keyword>
<organism evidence="1 2">
    <name type="scientific">Drosophila simulans</name>
    <name type="common">Fruit fly</name>
    <dbReference type="NCBI Taxonomy" id="7240"/>
    <lineage>
        <taxon>Eukaryota</taxon>
        <taxon>Metazoa</taxon>
        <taxon>Ecdysozoa</taxon>
        <taxon>Arthropoda</taxon>
        <taxon>Hexapoda</taxon>
        <taxon>Insecta</taxon>
        <taxon>Pterygota</taxon>
        <taxon>Neoptera</taxon>
        <taxon>Endopterygota</taxon>
        <taxon>Diptera</taxon>
        <taxon>Brachycera</taxon>
        <taxon>Muscomorpha</taxon>
        <taxon>Ephydroidea</taxon>
        <taxon>Drosophilidae</taxon>
        <taxon>Drosophila</taxon>
        <taxon>Sophophora</taxon>
    </lineage>
</organism>
<dbReference type="STRING" id="7240.B4NS32"/>
<reference evidence="1 2" key="1">
    <citation type="journal article" date="2007" name="Nature">
        <title>Evolution of genes and genomes on the Drosophila phylogeny.</title>
        <authorList>
            <consortium name="Drosophila 12 Genomes Consortium"/>
            <person name="Clark A.G."/>
            <person name="Eisen M.B."/>
            <person name="Smith D.R."/>
            <person name="Bergman C.M."/>
            <person name="Oliver B."/>
            <person name="Markow T.A."/>
            <person name="Kaufman T.C."/>
            <person name="Kellis M."/>
            <person name="Gelbart W."/>
            <person name="Iyer V.N."/>
            <person name="Pollard D.A."/>
            <person name="Sackton T.B."/>
            <person name="Larracuente A.M."/>
            <person name="Singh N.D."/>
            <person name="Abad J.P."/>
            <person name="Abt D.N."/>
            <person name="Adryan B."/>
            <person name="Aguade M."/>
            <person name="Akashi H."/>
            <person name="Anderson W.W."/>
            <person name="Aquadro C.F."/>
            <person name="Ardell D.H."/>
            <person name="Arguello R."/>
            <person name="Artieri C.G."/>
            <person name="Barbash D.A."/>
            <person name="Barker D."/>
            <person name="Barsanti P."/>
            <person name="Batterham P."/>
            <person name="Batzoglou S."/>
            <person name="Begun D."/>
            <person name="Bhutkar A."/>
            <person name="Blanco E."/>
            <person name="Bosak S.A."/>
            <person name="Bradley R.K."/>
            <person name="Brand A.D."/>
            <person name="Brent M.R."/>
            <person name="Brooks A.N."/>
            <person name="Brown R.H."/>
            <person name="Butlin R.K."/>
            <person name="Caggese C."/>
            <person name="Calvi B.R."/>
            <person name="Bernardo de Carvalho A."/>
            <person name="Caspi A."/>
            <person name="Castrezana S."/>
            <person name="Celniker S.E."/>
            <person name="Chang J.L."/>
            <person name="Chapple C."/>
            <person name="Chatterji S."/>
            <person name="Chinwalla A."/>
            <person name="Civetta A."/>
            <person name="Clifton S.W."/>
            <person name="Comeron J.M."/>
            <person name="Costello J.C."/>
            <person name="Coyne J.A."/>
            <person name="Daub J."/>
            <person name="David R.G."/>
            <person name="Delcher A.L."/>
            <person name="Delehaunty K."/>
            <person name="Do C.B."/>
            <person name="Ebling H."/>
            <person name="Edwards K."/>
            <person name="Eickbush T."/>
            <person name="Evans J.D."/>
            <person name="Filipski A."/>
            <person name="Findeiss S."/>
            <person name="Freyhult E."/>
            <person name="Fulton L."/>
            <person name="Fulton R."/>
            <person name="Garcia A.C."/>
            <person name="Gardiner A."/>
            <person name="Garfield D.A."/>
            <person name="Garvin B.E."/>
            <person name="Gibson G."/>
            <person name="Gilbert D."/>
            <person name="Gnerre S."/>
            <person name="Godfrey J."/>
            <person name="Good R."/>
            <person name="Gotea V."/>
            <person name="Gravely B."/>
            <person name="Greenberg A.J."/>
            <person name="Griffiths-Jones S."/>
            <person name="Gross S."/>
            <person name="Guigo R."/>
            <person name="Gustafson E.A."/>
            <person name="Haerty W."/>
            <person name="Hahn M.W."/>
            <person name="Halligan D.L."/>
            <person name="Halpern A.L."/>
            <person name="Halter G.M."/>
            <person name="Han M.V."/>
            <person name="Heger A."/>
            <person name="Hillier L."/>
            <person name="Hinrichs A.S."/>
            <person name="Holmes I."/>
            <person name="Hoskins R.A."/>
            <person name="Hubisz M.J."/>
            <person name="Hultmark D."/>
            <person name="Huntley M.A."/>
            <person name="Jaffe D.B."/>
            <person name="Jagadeeshan S."/>
            <person name="Jeck W.R."/>
            <person name="Johnson J."/>
            <person name="Jones C.D."/>
            <person name="Jordan W.C."/>
            <person name="Karpen G.H."/>
            <person name="Kataoka E."/>
            <person name="Keightley P.D."/>
            <person name="Kheradpour P."/>
            <person name="Kirkness E.F."/>
            <person name="Koerich L.B."/>
            <person name="Kristiansen K."/>
            <person name="Kudrna D."/>
            <person name="Kulathinal R.J."/>
            <person name="Kumar S."/>
            <person name="Kwok R."/>
            <person name="Lander E."/>
            <person name="Langley C.H."/>
            <person name="Lapoint R."/>
            <person name="Lazzaro B.P."/>
            <person name="Lee S.J."/>
            <person name="Levesque L."/>
            <person name="Li R."/>
            <person name="Lin C.F."/>
            <person name="Lin M.F."/>
            <person name="Lindblad-Toh K."/>
            <person name="Llopart A."/>
            <person name="Long M."/>
            <person name="Low L."/>
            <person name="Lozovsky E."/>
            <person name="Lu J."/>
            <person name="Luo M."/>
            <person name="Machado C.A."/>
            <person name="Makalowski W."/>
            <person name="Marzo M."/>
            <person name="Matsuda M."/>
            <person name="Matzkin L."/>
            <person name="McAllister B."/>
            <person name="McBride C.S."/>
            <person name="McKernan B."/>
            <person name="McKernan K."/>
            <person name="Mendez-Lago M."/>
            <person name="Minx P."/>
            <person name="Mollenhauer M.U."/>
            <person name="Montooth K."/>
            <person name="Mount S.M."/>
            <person name="Mu X."/>
            <person name="Myers E."/>
            <person name="Negre B."/>
            <person name="Newfeld S."/>
            <person name="Nielsen R."/>
            <person name="Noor M.A."/>
            <person name="O'Grady P."/>
            <person name="Pachter L."/>
            <person name="Papaceit M."/>
            <person name="Parisi M.J."/>
            <person name="Parisi M."/>
            <person name="Parts L."/>
            <person name="Pedersen J.S."/>
            <person name="Pesole G."/>
            <person name="Phillippy A.M."/>
            <person name="Ponting C.P."/>
            <person name="Pop M."/>
            <person name="Porcelli D."/>
            <person name="Powell J.R."/>
            <person name="Prohaska S."/>
            <person name="Pruitt K."/>
            <person name="Puig M."/>
            <person name="Quesneville H."/>
            <person name="Ram K.R."/>
            <person name="Rand D."/>
            <person name="Rasmussen M.D."/>
            <person name="Reed L.K."/>
            <person name="Reenan R."/>
            <person name="Reily A."/>
            <person name="Remington K.A."/>
            <person name="Rieger T.T."/>
            <person name="Ritchie M.G."/>
            <person name="Robin C."/>
            <person name="Rogers Y.H."/>
            <person name="Rohde C."/>
            <person name="Rozas J."/>
            <person name="Rubenfield M.J."/>
            <person name="Ruiz A."/>
            <person name="Russo S."/>
            <person name="Salzberg S.L."/>
            <person name="Sanchez-Gracia A."/>
            <person name="Saranga D.J."/>
            <person name="Sato H."/>
            <person name="Schaeffer S.W."/>
            <person name="Schatz M.C."/>
            <person name="Schlenke T."/>
            <person name="Schwartz R."/>
            <person name="Segarra C."/>
            <person name="Singh R.S."/>
            <person name="Sirot L."/>
            <person name="Sirota M."/>
            <person name="Sisneros N.B."/>
            <person name="Smith C.D."/>
            <person name="Smith T.F."/>
            <person name="Spieth J."/>
            <person name="Stage D.E."/>
            <person name="Stark A."/>
            <person name="Stephan W."/>
            <person name="Strausberg R.L."/>
            <person name="Strempel S."/>
            <person name="Sturgill D."/>
            <person name="Sutton G."/>
            <person name="Sutton G.G."/>
            <person name="Tao W."/>
            <person name="Teichmann S."/>
            <person name="Tobari Y.N."/>
            <person name="Tomimura Y."/>
            <person name="Tsolas J.M."/>
            <person name="Valente V.L."/>
            <person name="Venter E."/>
            <person name="Venter J.C."/>
            <person name="Vicario S."/>
            <person name="Vieira F.G."/>
            <person name="Vilella A.J."/>
            <person name="Villasante A."/>
            <person name="Walenz B."/>
            <person name="Wang J."/>
            <person name="Wasserman M."/>
            <person name="Watts T."/>
            <person name="Wilson D."/>
            <person name="Wilson R.K."/>
            <person name="Wing R.A."/>
            <person name="Wolfner M.F."/>
            <person name="Wong A."/>
            <person name="Wong G.K."/>
            <person name="Wu C.I."/>
            <person name="Wu G."/>
            <person name="Yamamoto D."/>
            <person name="Yang H.P."/>
            <person name="Yang S.P."/>
            <person name="Yorke J.A."/>
            <person name="Yoshida K."/>
            <person name="Zdobnov E."/>
            <person name="Zhang P."/>
            <person name="Zhang Y."/>
            <person name="Zimin A.V."/>
            <person name="Baldwin J."/>
            <person name="Abdouelleil A."/>
            <person name="Abdulkadir J."/>
            <person name="Abebe A."/>
            <person name="Abera B."/>
            <person name="Abreu J."/>
            <person name="Acer S.C."/>
            <person name="Aftuck L."/>
            <person name="Alexander A."/>
            <person name="An P."/>
            <person name="Anderson E."/>
            <person name="Anderson S."/>
            <person name="Arachi H."/>
            <person name="Azer M."/>
            <person name="Bachantsang P."/>
            <person name="Barry A."/>
            <person name="Bayul T."/>
            <person name="Berlin A."/>
            <person name="Bessette D."/>
            <person name="Bloom T."/>
            <person name="Blye J."/>
            <person name="Boguslavskiy L."/>
            <person name="Bonnet C."/>
            <person name="Boukhgalter B."/>
            <person name="Bourzgui I."/>
            <person name="Brown A."/>
            <person name="Cahill P."/>
            <person name="Channer S."/>
            <person name="Cheshatsang Y."/>
            <person name="Chuda L."/>
            <person name="Citroen M."/>
            <person name="Collymore A."/>
            <person name="Cooke P."/>
            <person name="Costello M."/>
            <person name="D'Aco K."/>
            <person name="Daza R."/>
            <person name="De Haan G."/>
            <person name="DeGray S."/>
            <person name="DeMaso C."/>
            <person name="Dhargay N."/>
            <person name="Dooley K."/>
            <person name="Dooley E."/>
            <person name="Doricent M."/>
            <person name="Dorje P."/>
            <person name="Dorjee K."/>
            <person name="Dupes A."/>
            <person name="Elong R."/>
            <person name="Falk J."/>
            <person name="Farina A."/>
            <person name="Faro S."/>
            <person name="Ferguson D."/>
            <person name="Fisher S."/>
            <person name="Foley C.D."/>
            <person name="Franke A."/>
            <person name="Friedrich D."/>
            <person name="Gadbois L."/>
            <person name="Gearin G."/>
            <person name="Gearin C.R."/>
            <person name="Giannoukos G."/>
            <person name="Goode T."/>
            <person name="Graham J."/>
            <person name="Grandbois E."/>
            <person name="Grewal S."/>
            <person name="Gyaltsen K."/>
            <person name="Hafez N."/>
            <person name="Hagos B."/>
            <person name="Hall J."/>
            <person name="Henson C."/>
            <person name="Hollinger A."/>
            <person name="Honan T."/>
            <person name="Huard M.D."/>
            <person name="Hughes L."/>
            <person name="Hurhula B."/>
            <person name="Husby M.E."/>
            <person name="Kamat A."/>
            <person name="Kanga B."/>
            <person name="Kashin S."/>
            <person name="Khazanovich D."/>
            <person name="Kisner P."/>
            <person name="Lance K."/>
            <person name="Lara M."/>
            <person name="Lee W."/>
            <person name="Lennon N."/>
            <person name="Letendre F."/>
            <person name="LeVine R."/>
            <person name="Lipovsky A."/>
            <person name="Liu X."/>
            <person name="Liu J."/>
            <person name="Liu S."/>
            <person name="Lokyitsang T."/>
            <person name="Lokyitsang Y."/>
            <person name="Lubonja R."/>
            <person name="Lui A."/>
            <person name="MacDonald P."/>
            <person name="Magnisalis V."/>
            <person name="Maru K."/>
            <person name="Matthews C."/>
            <person name="McCusker W."/>
            <person name="McDonough S."/>
            <person name="Mehta T."/>
            <person name="Meldrim J."/>
            <person name="Meneus L."/>
            <person name="Mihai O."/>
            <person name="Mihalev A."/>
            <person name="Mihova T."/>
            <person name="Mittelman R."/>
            <person name="Mlenga V."/>
            <person name="Montmayeur A."/>
            <person name="Mulrain L."/>
            <person name="Navidi A."/>
            <person name="Naylor J."/>
            <person name="Negash T."/>
            <person name="Nguyen T."/>
            <person name="Nguyen N."/>
            <person name="Nicol R."/>
            <person name="Norbu C."/>
            <person name="Norbu N."/>
            <person name="Novod N."/>
            <person name="O'Neill B."/>
            <person name="Osman S."/>
            <person name="Markiewicz E."/>
            <person name="Oyono O.L."/>
            <person name="Patti C."/>
            <person name="Phunkhang P."/>
            <person name="Pierre F."/>
            <person name="Priest M."/>
            <person name="Raghuraman S."/>
            <person name="Rege F."/>
            <person name="Reyes R."/>
            <person name="Rise C."/>
            <person name="Rogov P."/>
            <person name="Ross K."/>
            <person name="Ryan E."/>
            <person name="Settipalli S."/>
            <person name="Shea T."/>
            <person name="Sherpa N."/>
            <person name="Shi L."/>
            <person name="Shih D."/>
            <person name="Sparrow T."/>
            <person name="Spaulding J."/>
            <person name="Stalker J."/>
            <person name="Stange-Thomann N."/>
            <person name="Stavropoulos S."/>
            <person name="Stone C."/>
            <person name="Strader C."/>
            <person name="Tesfaye S."/>
            <person name="Thomson T."/>
            <person name="Thoulutsang Y."/>
            <person name="Thoulutsang D."/>
            <person name="Topham K."/>
            <person name="Topping I."/>
            <person name="Tsamla T."/>
            <person name="Vassiliev H."/>
            <person name="Vo A."/>
            <person name="Wangchuk T."/>
            <person name="Wangdi T."/>
            <person name="Weiand M."/>
            <person name="Wilkinson J."/>
            <person name="Wilson A."/>
            <person name="Yadav S."/>
            <person name="Young G."/>
            <person name="Yu Q."/>
            <person name="Zembek L."/>
            <person name="Zhong D."/>
            <person name="Zimmer A."/>
            <person name="Zwirko Z."/>
            <person name="Jaffe D.B."/>
            <person name="Alvarez P."/>
            <person name="Brockman W."/>
            <person name="Butler J."/>
            <person name="Chin C."/>
            <person name="Gnerre S."/>
            <person name="Grabherr M."/>
            <person name="Kleber M."/>
            <person name="Mauceli E."/>
            <person name="MacCallum I."/>
        </authorList>
    </citation>
    <scope>NUCLEOTIDE SEQUENCE [LARGE SCALE GENOMIC DNA]</scope>
    <source>
        <strain evidence="2">white501</strain>
    </source>
</reference>
<evidence type="ECO:0000313" key="2">
    <source>
        <dbReference type="Proteomes" id="UP000000304"/>
    </source>
</evidence>
<protein>
    <submittedName>
        <fullName evidence="1">GD15335</fullName>
    </submittedName>
</protein>
<gene>
    <name evidence="1" type="primary">Dsim\GD15335</name>
    <name evidence="1" type="ORF">Dsim_GD15335</name>
</gene>
<dbReference type="InterPro" id="IPR036188">
    <property type="entry name" value="FAD/NAD-bd_sf"/>
</dbReference>
<accession>B4NS32</accession>
<dbReference type="Proteomes" id="UP000000304">
    <property type="component" value="Unassembled WGS sequence"/>
</dbReference>
<name>B4NS32_DROSI</name>
<evidence type="ECO:0000313" key="1">
    <source>
        <dbReference type="EMBL" id="EDX15410.1"/>
    </source>
</evidence>